<dbReference type="SMART" id="SM00922">
    <property type="entry name" value="MR_MLE"/>
    <property type="match status" value="1"/>
</dbReference>
<dbReference type="InterPro" id="IPR029017">
    <property type="entry name" value="Enolase-like_N"/>
</dbReference>
<feature type="domain" description="Mandelate racemase/muconate lactonizing enzyme C-terminal" evidence="3">
    <location>
        <begin position="148"/>
        <end position="263"/>
    </location>
</feature>
<dbReference type="InterPro" id="IPR034593">
    <property type="entry name" value="DgoD-like"/>
</dbReference>
<dbReference type="InterPro" id="IPR029065">
    <property type="entry name" value="Enolase_C-like"/>
</dbReference>
<organism evidence="4 5">
    <name type="scientific">Enterocloster hominis</name>
    <name type="common">ex Hitch et al. 2024</name>
    <dbReference type="NCBI Taxonomy" id="1917870"/>
    <lineage>
        <taxon>Bacteria</taxon>
        <taxon>Bacillati</taxon>
        <taxon>Bacillota</taxon>
        <taxon>Clostridia</taxon>
        <taxon>Lachnospirales</taxon>
        <taxon>Lachnospiraceae</taxon>
        <taxon>Enterocloster</taxon>
    </lineage>
</organism>
<evidence type="ECO:0000256" key="2">
    <source>
        <dbReference type="ARBA" id="ARBA00023239"/>
    </source>
</evidence>
<name>A0ABV1D5F0_9FIRM</name>
<proteinExistence type="predicted"/>
<dbReference type="SUPFAM" id="SSF54826">
    <property type="entry name" value="Enolase N-terminal domain-like"/>
    <property type="match status" value="1"/>
</dbReference>
<protein>
    <submittedName>
        <fullName evidence="4">Mandelate racemase/muconate lactonizing enzyme family protein</fullName>
    </submittedName>
</protein>
<reference evidence="4 5" key="1">
    <citation type="submission" date="2024-03" db="EMBL/GenBank/DDBJ databases">
        <title>Human intestinal bacterial collection.</title>
        <authorList>
            <person name="Pauvert C."/>
            <person name="Hitch T.C.A."/>
            <person name="Clavel T."/>
        </authorList>
    </citation>
    <scope>NUCLEOTIDE SEQUENCE [LARGE SCALE GENOMIC DNA]</scope>
    <source>
        <strain evidence="4 5">CLA-SR-H021</strain>
    </source>
</reference>
<dbReference type="InterPro" id="IPR013341">
    <property type="entry name" value="Mandelate_racemase_N_dom"/>
</dbReference>
<dbReference type="SFLD" id="SFLDG00179">
    <property type="entry name" value="mandelate_racemase"/>
    <property type="match status" value="1"/>
</dbReference>
<dbReference type="RefSeq" id="WP_349118218.1">
    <property type="nucleotide sequence ID" value="NZ_JBBMFM010000036.1"/>
</dbReference>
<dbReference type="SUPFAM" id="SSF51604">
    <property type="entry name" value="Enolase C-terminal domain-like"/>
    <property type="match status" value="1"/>
</dbReference>
<evidence type="ECO:0000313" key="4">
    <source>
        <dbReference type="EMBL" id="MEQ2425601.1"/>
    </source>
</evidence>
<gene>
    <name evidence="4" type="ORF">WMQ36_11495</name>
</gene>
<dbReference type="Pfam" id="PF13378">
    <property type="entry name" value="MR_MLE_C"/>
    <property type="match status" value="1"/>
</dbReference>
<evidence type="ECO:0000259" key="3">
    <source>
        <dbReference type="SMART" id="SM00922"/>
    </source>
</evidence>
<dbReference type="Pfam" id="PF02746">
    <property type="entry name" value="MR_MLE_N"/>
    <property type="match status" value="1"/>
</dbReference>
<dbReference type="SFLD" id="SFLDS00001">
    <property type="entry name" value="Enolase"/>
    <property type="match status" value="1"/>
</dbReference>
<keyword evidence="2" id="KW-0456">Lyase</keyword>
<dbReference type="Gene3D" id="3.20.20.120">
    <property type="entry name" value="Enolase-like C-terminal domain"/>
    <property type="match status" value="1"/>
</dbReference>
<dbReference type="Proteomes" id="UP001454086">
    <property type="component" value="Unassembled WGS sequence"/>
</dbReference>
<dbReference type="Gene3D" id="3.30.390.10">
    <property type="entry name" value="Enolase-like, N-terminal domain"/>
    <property type="match status" value="1"/>
</dbReference>
<dbReference type="PANTHER" id="PTHR48080">
    <property type="entry name" value="D-GALACTONATE DEHYDRATASE-RELATED"/>
    <property type="match status" value="1"/>
</dbReference>
<dbReference type="InterPro" id="IPR013342">
    <property type="entry name" value="Mandelate_racemase_C"/>
</dbReference>
<keyword evidence="5" id="KW-1185">Reference proteome</keyword>
<dbReference type="PANTHER" id="PTHR48080:SF2">
    <property type="entry name" value="D-GALACTONATE DEHYDRATASE"/>
    <property type="match status" value="1"/>
</dbReference>
<keyword evidence="1" id="KW-0479">Metal-binding</keyword>
<sequence length="394" mass="43401">MKITSVDVIKVVKARGTNPSVFTPICVRINTDEGISGYGEAGLTYGDANQAAFGICQDFSRLIIGKDPFDTEAIWESLMRLTFWGMGGGSVIWAGISAIDIALWDIKGKALGVPCHKLLGGKTNRKLKCYASQIQFDWSPVSRAMIMPEDYAQAASKAMEEGYQAVKVDPIGYDLEGNWLKSTKTGFLSSSELDLAYQRVKAIRERGGRGLEIIIELHALTDTKSAVQLIERLRDLECSFVEEPTMPLNPKLMKKISDQTAMPLAAGERIYTRWGFRPFIEDASLQVLQPDMGNSGGFTETKKICDMAHVYDIGVQLHICGGPLATAAALQLEAAIPNFVIHEHHAVALIDDNIKLCKYDYQPVDGYFDIPELPGIGQELSEYALETSDIVRIQ</sequence>
<comment type="caution">
    <text evidence="4">The sequence shown here is derived from an EMBL/GenBank/DDBJ whole genome shotgun (WGS) entry which is preliminary data.</text>
</comment>
<dbReference type="EMBL" id="JBBMFM010000036">
    <property type="protein sequence ID" value="MEQ2425601.1"/>
    <property type="molecule type" value="Genomic_DNA"/>
</dbReference>
<evidence type="ECO:0000256" key="1">
    <source>
        <dbReference type="ARBA" id="ARBA00022723"/>
    </source>
</evidence>
<evidence type="ECO:0000313" key="5">
    <source>
        <dbReference type="Proteomes" id="UP001454086"/>
    </source>
</evidence>
<accession>A0ABV1D5F0</accession>
<dbReference type="CDD" id="cd03316">
    <property type="entry name" value="MR_like"/>
    <property type="match status" value="1"/>
</dbReference>
<dbReference type="InterPro" id="IPR036849">
    <property type="entry name" value="Enolase-like_C_sf"/>
</dbReference>